<sequence>MLNTTVTIVTVCHNSMAVLPAMLKSVPAGTPVIMVDNASSDTSALQKLADEHGVELLLNTDNIGFGPACNQGAAKAQTEFLLFLNPDAELQPDALDALIAAAEKHKDASGFNPRILDGKGRQSFRRGSKLRPKERLKGPVPTSDTELSVLVGSAIFCRRALFERIGGFDPAIFMYHEDDDLSLRLREHGPLIYCHDAQVVHLSGHGSPRVPAVAAFKAYHSARSRVYALGKHGHPSPGLNTLLAAAFRLMGLDTLFIKRKRSKNMGYMRGALSALKDGGRNGSE</sequence>
<dbReference type="Proteomes" id="UP000284407">
    <property type="component" value="Unassembled WGS sequence"/>
</dbReference>
<dbReference type="RefSeq" id="WP_025062951.1">
    <property type="nucleotide sequence ID" value="NZ_RAQK01000001.1"/>
</dbReference>
<feature type="domain" description="Glycosyltransferase 2-like" evidence="2">
    <location>
        <begin position="7"/>
        <end position="165"/>
    </location>
</feature>
<dbReference type="EMBL" id="RAQK01000001">
    <property type="protein sequence ID" value="RKE95998.1"/>
    <property type="molecule type" value="Genomic_DNA"/>
</dbReference>
<keyword evidence="3" id="KW-0808">Transferase</keyword>
<accession>A0A420DP89</accession>
<evidence type="ECO:0000256" key="1">
    <source>
        <dbReference type="SAM" id="MobiDB-lite"/>
    </source>
</evidence>
<dbReference type="GO" id="GO:0016740">
    <property type="term" value="F:transferase activity"/>
    <property type="evidence" value="ECO:0007669"/>
    <property type="project" value="UniProtKB-KW"/>
</dbReference>
<comment type="caution">
    <text evidence="3">The sequence shown here is derived from an EMBL/GenBank/DDBJ whole genome shotgun (WGS) entry which is preliminary data.</text>
</comment>
<dbReference type="Gene3D" id="3.90.550.10">
    <property type="entry name" value="Spore Coat Polysaccharide Biosynthesis Protein SpsA, Chain A"/>
    <property type="match status" value="1"/>
</dbReference>
<evidence type="ECO:0000259" key="2">
    <source>
        <dbReference type="Pfam" id="PF00535"/>
    </source>
</evidence>
<proteinExistence type="predicted"/>
<dbReference type="PANTHER" id="PTHR43179">
    <property type="entry name" value="RHAMNOSYLTRANSFERASE WBBL"/>
    <property type="match status" value="1"/>
</dbReference>
<feature type="region of interest" description="Disordered" evidence="1">
    <location>
        <begin position="121"/>
        <end position="142"/>
    </location>
</feature>
<dbReference type="Pfam" id="PF00535">
    <property type="entry name" value="Glycos_transf_2"/>
    <property type="match status" value="1"/>
</dbReference>
<dbReference type="PANTHER" id="PTHR43179:SF7">
    <property type="entry name" value="RHAMNOSYLTRANSFERASE WBBL"/>
    <property type="match status" value="1"/>
</dbReference>
<dbReference type="AlphaFoldDB" id="A0A420DP89"/>
<reference evidence="3 4" key="1">
    <citation type="submission" date="2018-09" db="EMBL/GenBank/DDBJ databases">
        <title>Genomic Encyclopedia of Archaeal and Bacterial Type Strains, Phase II (KMG-II): from individual species to whole genera.</title>
        <authorList>
            <person name="Goeker M."/>
        </authorList>
    </citation>
    <scope>NUCLEOTIDE SEQUENCE [LARGE SCALE GENOMIC DNA]</scope>
    <source>
        <strain evidence="3 4">DSM 11458</strain>
    </source>
</reference>
<dbReference type="STRING" id="1443111.Z949_2517"/>
<evidence type="ECO:0000313" key="4">
    <source>
        <dbReference type="Proteomes" id="UP000284407"/>
    </source>
</evidence>
<evidence type="ECO:0000313" key="3">
    <source>
        <dbReference type="EMBL" id="RKE95998.1"/>
    </source>
</evidence>
<dbReference type="InterPro" id="IPR001173">
    <property type="entry name" value="Glyco_trans_2-like"/>
</dbReference>
<dbReference type="SUPFAM" id="SSF53448">
    <property type="entry name" value="Nucleotide-diphospho-sugar transferases"/>
    <property type="match status" value="1"/>
</dbReference>
<dbReference type="CDD" id="cd04186">
    <property type="entry name" value="GT_2_like_c"/>
    <property type="match status" value="1"/>
</dbReference>
<gene>
    <name evidence="3" type="ORF">C8N30_0548</name>
</gene>
<organism evidence="3 4">
    <name type="scientific">Sulfitobacter guttiformis</name>
    <dbReference type="NCBI Taxonomy" id="74349"/>
    <lineage>
        <taxon>Bacteria</taxon>
        <taxon>Pseudomonadati</taxon>
        <taxon>Pseudomonadota</taxon>
        <taxon>Alphaproteobacteria</taxon>
        <taxon>Rhodobacterales</taxon>
        <taxon>Roseobacteraceae</taxon>
        <taxon>Sulfitobacter</taxon>
    </lineage>
</organism>
<keyword evidence="4" id="KW-1185">Reference proteome</keyword>
<name>A0A420DP89_9RHOB</name>
<dbReference type="InterPro" id="IPR029044">
    <property type="entry name" value="Nucleotide-diphossugar_trans"/>
</dbReference>
<protein>
    <submittedName>
        <fullName evidence="3">GT2 family glycosyltransferase</fullName>
    </submittedName>
</protein>